<dbReference type="GO" id="GO:0003700">
    <property type="term" value="F:DNA-binding transcription factor activity"/>
    <property type="evidence" value="ECO:0007669"/>
    <property type="project" value="InterPro"/>
</dbReference>
<reference evidence="6 9" key="2">
    <citation type="journal article" date="2019" name="Int. J. Syst. Evol. Microbiol.">
        <title>The Global Catalogue of Microorganisms (GCM) 10K type strain sequencing project: providing services to taxonomists for standard genome sequencing and annotation.</title>
        <authorList>
            <consortium name="The Broad Institute Genomics Platform"/>
            <consortium name="The Broad Institute Genome Sequencing Center for Infectious Disease"/>
            <person name="Wu L."/>
            <person name="Ma J."/>
        </authorList>
    </citation>
    <scope>NUCLEOTIDE SEQUENCE [LARGE SCALE GENOMIC DNA]</scope>
    <source>
        <strain evidence="6 9">JCM 10664</strain>
    </source>
</reference>
<keyword evidence="3" id="KW-0238">DNA-binding</keyword>
<dbReference type="AlphaFoldDB" id="A0A917JQA2"/>
<comment type="caution">
    <text evidence="7">The sequence shown here is derived from an EMBL/GenBank/DDBJ whole genome shotgun (WGS) entry which is preliminary data.</text>
</comment>
<evidence type="ECO:0000256" key="4">
    <source>
        <dbReference type="ARBA" id="ARBA00023163"/>
    </source>
</evidence>
<dbReference type="FunFam" id="1.10.10.10:FF:000001">
    <property type="entry name" value="LysR family transcriptional regulator"/>
    <property type="match status" value="1"/>
</dbReference>
<organism evidence="7 8">
    <name type="scientific">Saccharopolyspora thermophila</name>
    <dbReference type="NCBI Taxonomy" id="89367"/>
    <lineage>
        <taxon>Bacteria</taxon>
        <taxon>Bacillati</taxon>
        <taxon>Actinomycetota</taxon>
        <taxon>Actinomycetes</taxon>
        <taxon>Pseudonocardiales</taxon>
        <taxon>Pseudonocardiaceae</taxon>
        <taxon>Saccharopolyspora</taxon>
    </lineage>
</organism>
<keyword evidence="9" id="KW-1185">Reference proteome</keyword>
<evidence type="ECO:0000313" key="6">
    <source>
        <dbReference type="EMBL" id="GAA0531899.1"/>
    </source>
</evidence>
<dbReference type="EMBL" id="BMMT01000004">
    <property type="protein sequence ID" value="GGI79833.1"/>
    <property type="molecule type" value="Genomic_DNA"/>
</dbReference>
<dbReference type="Proteomes" id="UP000597989">
    <property type="component" value="Unassembled WGS sequence"/>
</dbReference>
<evidence type="ECO:0000256" key="3">
    <source>
        <dbReference type="ARBA" id="ARBA00023125"/>
    </source>
</evidence>
<dbReference type="InterPro" id="IPR050950">
    <property type="entry name" value="HTH-type_LysR_regulators"/>
</dbReference>
<dbReference type="Proteomes" id="UP001500220">
    <property type="component" value="Unassembled WGS sequence"/>
</dbReference>
<dbReference type="Pfam" id="PF03466">
    <property type="entry name" value="LysR_substrate"/>
    <property type="match status" value="1"/>
</dbReference>
<dbReference type="SUPFAM" id="SSF46785">
    <property type="entry name" value="Winged helix' DNA-binding domain"/>
    <property type="match status" value="1"/>
</dbReference>
<dbReference type="CDD" id="cd05466">
    <property type="entry name" value="PBP2_LTTR_substrate"/>
    <property type="match status" value="1"/>
</dbReference>
<dbReference type="GO" id="GO:0003677">
    <property type="term" value="F:DNA binding"/>
    <property type="evidence" value="ECO:0007669"/>
    <property type="project" value="UniProtKB-KW"/>
</dbReference>
<feature type="domain" description="HTH lysR-type" evidence="5">
    <location>
        <begin position="18"/>
        <end position="72"/>
    </location>
</feature>
<sequence>MAQCGPDLARDRWDVERRELEYFLAIAEHGSFTAAAQALHVAQPSLSHAIRNLEHELGGKLFHRLRHGVALTAAGEALLEPARQVMRDLSTASASVRQVLGLSAGRLDVVAQTTLAVDPLAELVGAFLRAHPQVTVTVSDPEPGADVTATVRSGERELGVVDATLPVEDLESMLLRSREIFAVLPPGSAPGRRRLGVAELSTLDWVATPPGTATRAVIEDTVGSGGATPSVAVETAHQAMIVPLVLAGAGATLLPRSMAQDAADRGAVVLPLRPRVVRRGVLFWRPGPLSPAAAEFVRMAEAIAEPRRG</sequence>
<dbReference type="PRINTS" id="PR00039">
    <property type="entry name" value="HTHLYSR"/>
</dbReference>
<dbReference type="Gene3D" id="3.40.190.290">
    <property type="match status" value="1"/>
</dbReference>
<gene>
    <name evidence="6" type="ORF">GCM10009545_37920</name>
    <name evidence="7" type="ORF">GCM10011581_16310</name>
</gene>
<dbReference type="InterPro" id="IPR005119">
    <property type="entry name" value="LysR_subst-bd"/>
</dbReference>
<dbReference type="PANTHER" id="PTHR30419">
    <property type="entry name" value="HTH-TYPE TRANSCRIPTIONAL REGULATOR YBHD"/>
    <property type="match status" value="1"/>
</dbReference>
<dbReference type="InterPro" id="IPR000847">
    <property type="entry name" value="LysR_HTH_N"/>
</dbReference>
<accession>A0A917JQA2</accession>
<dbReference type="PROSITE" id="PS50931">
    <property type="entry name" value="HTH_LYSR"/>
    <property type="match status" value="1"/>
</dbReference>
<dbReference type="Pfam" id="PF00126">
    <property type="entry name" value="HTH_1"/>
    <property type="match status" value="1"/>
</dbReference>
<evidence type="ECO:0000256" key="1">
    <source>
        <dbReference type="ARBA" id="ARBA00009437"/>
    </source>
</evidence>
<evidence type="ECO:0000313" key="9">
    <source>
        <dbReference type="Proteomes" id="UP001500220"/>
    </source>
</evidence>
<reference evidence="7 8" key="1">
    <citation type="journal article" date="2014" name="Int. J. Syst. Evol. Microbiol.">
        <title>Complete genome sequence of Corynebacterium casei LMG S-19264T (=DSM 44701T), isolated from a smear-ripened cheese.</title>
        <authorList>
            <consortium name="US DOE Joint Genome Institute (JGI-PGF)"/>
            <person name="Walter F."/>
            <person name="Albersmeier A."/>
            <person name="Kalinowski J."/>
            <person name="Ruckert C."/>
        </authorList>
    </citation>
    <scope>NUCLEOTIDE SEQUENCE [LARGE SCALE GENOMIC DNA]</scope>
    <source>
        <strain evidence="7 8">CGMCC 4.7206</strain>
    </source>
</reference>
<dbReference type="InterPro" id="IPR036388">
    <property type="entry name" value="WH-like_DNA-bd_sf"/>
</dbReference>
<evidence type="ECO:0000256" key="2">
    <source>
        <dbReference type="ARBA" id="ARBA00023015"/>
    </source>
</evidence>
<dbReference type="SUPFAM" id="SSF53850">
    <property type="entry name" value="Periplasmic binding protein-like II"/>
    <property type="match status" value="1"/>
</dbReference>
<dbReference type="EMBL" id="BAAAHC010000015">
    <property type="protein sequence ID" value="GAA0531899.1"/>
    <property type="molecule type" value="Genomic_DNA"/>
</dbReference>
<evidence type="ECO:0000313" key="8">
    <source>
        <dbReference type="Proteomes" id="UP000597989"/>
    </source>
</evidence>
<keyword evidence="2" id="KW-0805">Transcription regulation</keyword>
<proteinExistence type="inferred from homology"/>
<evidence type="ECO:0000259" key="5">
    <source>
        <dbReference type="PROSITE" id="PS50931"/>
    </source>
</evidence>
<dbReference type="InterPro" id="IPR036390">
    <property type="entry name" value="WH_DNA-bd_sf"/>
</dbReference>
<dbReference type="GO" id="GO:0005829">
    <property type="term" value="C:cytosol"/>
    <property type="evidence" value="ECO:0007669"/>
    <property type="project" value="TreeGrafter"/>
</dbReference>
<evidence type="ECO:0000313" key="7">
    <source>
        <dbReference type="EMBL" id="GGI79833.1"/>
    </source>
</evidence>
<comment type="similarity">
    <text evidence="1">Belongs to the LysR transcriptional regulatory family.</text>
</comment>
<protein>
    <submittedName>
        <fullName evidence="7">LysR family transcriptional regulator</fullName>
    </submittedName>
    <submittedName>
        <fullName evidence="6">LysR substrate-binding domain-containing protein</fullName>
    </submittedName>
</protein>
<dbReference type="PANTHER" id="PTHR30419:SF8">
    <property type="entry name" value="NITROGEN ASSIMILATION TRANSCRIPTIONAL ACTIVATOR-RELATED"/>
    <property type="match status" value="1"/>
</dbReference>
<reference evidence="7" key="3">
    <citation type="submission" date="2020-09" db="EMBL/GenBank/DDBJ databases">
        <authorList>
            <person name="Sun Q."/>
            <person name="Zhou Y."/>
        </authorList>
    </citation>
    <scope>NUCLEOTIDE SEQUENCE</scope>
    <source>
        <strain evidence="7">CGMCC 4.7206</strain>
    </source>
</reference>
<reference evidence="6" key="4">
    <citation type="submission" date="2023-12" db="EMBL/GenBank/DDBJ databases">
        <authorList>
            <person name="Sun Q."/>
            <person name="Inoue M."/>
        </authorList>
    </citation>
    <scope>NUCLEOTIDE SEQUENCE</scope>
    <source>
        <strain evidence="6">JCM 10664</strain>
    </source>
</reference>
<name>A0A917JQA2_9PSEU</name>
<keyword evidence="4" id="KW-0804">Transcription</keyword>
<dbReference type="Gene3D" id="1.10.10.10">
    <property type="entry name" value="Winged helix-like DNA-binding domain superfamily/Winged helix DNA-binding domain"/>
    <property type="match status" value="1"/>
</dbReference>
<dbReference type="RefSeq" id="WP_229679936.1">
    <property type="nucleotide sequence ID" value="NZ_BAAAHC010000015.1"/>
</dbReference>